<dbReference type="Gene3D" id="3.40.50.150">
    <property type="entry name" value="Vaccinia Virus protein VP39"/>
    <property type="match status" value="1"/>
</dbReference>
<proteinExistence type="predicted"/>
<dbReference type="EMBL" id="LLZS01000001">
    <property type="protein sequence ID" value="KUR73698.1"/>
    <property type="molecule type" value="Genomic_DNA"/>
</dbReference>
<organism evidence="2 3">
    <name type="scientific">Novosphingobium fuchskuhlense</name>
    <dbReference type="NCBI Taxonomy" id="1117702"/>
    <lineage>
        <taxon>Bacteria</taxon>
        <taxon>Pseudomonadati</taxon>
        <taxon>Pseudomonadota</taxon>
        <taxon>Alphaproteobacteria</taxon>
        <taxon>Sphingomonadales</taxon>
        <taxon>Sphingomonadaceae</taxon>
        <taxon>Novosphingobium</taxon>
    </lineage>
</organism>
<dbReference type="SUPFAM" id="SSF53335">
    <property type="entry name" value="S-adenosyl-L-methionine-dependent methyltransferases"/>
    <property type="match status" value="1"/>
</dbReference>
<feature type="domain" description="Methyltransferase FkbM" evidence="1">
    <location>
        <begin position="23"/>
        <end position="165"/>
    </location>
</feature>
<dbReference type="InterPro" id="IPR029063">
    <property type="entry name" value="SAM-dependent_MTases_sf"/>
</dbReference>
<evidence type="ECO:0000313" key="3">
    <source>
        <dbReference type="Proteomes" id="UP000058012"/>
    </source>
</evidence>
<protein>
    <recommendedName>
        <fullName evidence="1">Methyltransferase FkbM domain-containing protein</fullName>
    </recommendedName>
</protein>
<evidence type="ECO:0000313" key="2">
    <source>
        <dbReference type="EMBL" id="KUR73698.1"/>
    </source>
</evidence>
<dbReference type="STRING" id="1117702.AQZ52_01645"/>
<name>A0A124JWU5_9SPHN</name>
<dbReference type="Pfam" id="PF05050">
    <property type="entry name" value="Methyltransf_21"/>
    <property type="match status" value="1"/>
</dbReference>
<dbReference type="PANTHER" id="PTHR34203:SF15">
    <property type="entry name" value="SLL1173 PROTEIN"/>
    <property type="match status" value="1"/>
</dbReference>
<accession>A0A124JWU5</accession>
<reference evidence="2 3" key="1">
    <citation type="submission" date="2015-10" db="EMBL/GenBank/DDBJ databases">
        <title>Draft genome sequence of Novosphingobium fuchskuhlense DSM 25065 isolated from a surface water sample of the southwest basin of Lake Grosse Fuchskuhle.</title>
        <authorList>
            <person name="Ruckert C."/>
            <person name="Winkler A."/>
            <person name="Glaeser J."/>
            <person name="Grossart H.-P."/>
            <person name="Kalinowski J."/>
            <person name="Glaeser S."/>
        </authorList>
    </citation>
    <scope>NUCLEOTIDE SEQUENCE [LARGE SCALE GENOMIC DNA]</scope>
    <source>
        <strain evidence="2 3">FNE08-7</strain>
    </source>
</reference>
<sequence length="193" mass="21800">MWFHRVVAPRYYAKVRPGDVVIDCGAHIGDITQCFLDRGAVVHAFEPHPEAYARLSSRFSNEPRVHCYNQAVSREAGILKLYLSPDDDSMGAVQASSLMAEKDNVSTDRYVEVEAVRLSEFIKQLDHVRFLKMDIEGAEYDVLPDMIDAGLHKKIDYIVVETHERSMGLKAKHAALQATIASNNIKNIDLNWL</sequence>
<dbReference type="NCBIfam" id="TIGR01444">
    <property type="entry name" value="fkbM_fam"/>
    <property type="match status" value="1"/>
</dbReference>
<dbReference type="RefSeq" id="WP_067906214.1">
    <property type="nucleotide sequence ID" value="NZ_KQ954244.1"/>
</dbReference>
<dbReference type="Proteomes" id="UP000058012">
    <property type="component" value="Unassembled WGS sequence"/>
</dbReference>
<gene>
    <name evidence="2" type="ORF">AQZ52_01645</name>
</gene>
<evidence type="ECO:0000259" key="1">
    <source>
        <dbReference type="Pfam" id="PF05050"/>
    </source>
</evidence>
<dbReference type="PANTHER" id="PTHR34203">
    <property type="entry name" value="METHYLTRANSFERASE, FKBM FAMILY PROTEIN"/>
    <property type="match status" value="1"/>
</dbReference>
<comment type="caution">
    <text evidence="2">The sequence shown here is derived from an EMBL/GenBank/DDBJ whole genome shotgun (WGS) entry which is preliminary data.</text>
</comment>
<dbReference type="InterPro" id="IPR006342">
    <property type="entry name" value="FkbM_mtfrase"/>
</dbReference>
<dbReference type="InterPro" id="IPR052514">
    <property type="entry name" value="SAM-dependent_MTase"/>
</dbReference>
<keyword evidence="3" id="KW-1185">Reference proteome</keyword>
<dbReference type="AlphaFoldDB" id="A0A124JWU5"/>